<keyword evidence="2" id="KW-1185">Reference proteome</keyword>
<dbReference type="Gene3D" id="3.40.50.300">
    <property type="entry name" value="P-loop containing nucleotide triphosphate hydrolases"/>
    <property type="match status" value="1"/>
</dbReference>
<name>A0A8J1TW87_OWEFU</name>
<organism evidence="1 2">
    <name type="scientific">Owenia fusiformis</name>
    <name type="common">Polychaete worm</name>
    <dbReference type="NCBI Taxonomy" id="6347"/>
    <lineage>
        <taxon>Eukaryota</taxon>
        <taxon>Metazoa</taxon>
        <taxon>Spiralia</taxon>
        <taxon>Lophotrochozoa</taxon>
        <taxon>Annelida</taxon>
        <taxon>Polychaeta</taxon>
        <taxon>Sedentaria</taxon>
        <taxon>Canalipalpata</taxon>
        <taxon>Sabellida</taxon>
        <taxon>Oweniida</taxon>
        <taxon>Oweniidae</taxon>
        <taxon>Owenia</taxon>
    </lineage>
</organism>
<evidence type="ECO:0000313" key="2">
    <source>
        <dbReference type="Proteomes" id="UP000749559"/>
    </source>
</evidence>
<accession>A0A8J1TW87</accession>
<proteinExistence type="predicted"/>
<dbReference type="AlphaFoldDB" id="A0A8J1TW87"/>
<dbReference type="OrthoDB" id="6057525at2759"/>
<evidence type="ECO:0000313" key="1">
    <source>
        <dbReference type="EMBL" id="CAH1797025.1"/>
    </source>
</evidence>
<dbReference type="Proteomes" id="UP000749559">
    <property type="component" value="Unassembled WGS sequence"/>
</dbReference>
<reference evidence="1" key="1">
    <citation type="submission" date="2022-03" db="EMBL/GenBank/DDBJ databases">
        <authorList>
            <person name="Martin C."/>
        </authorList>
    </citation>
    <scope>NUCLEOTIDE SEQUENCE</scope>
</reference>
<protein>
    <submittedName>
        <fullName evidence="1">Uncharacterized protein</fullName>
    </submittedName>
</protein>
<dbReference type="SUPFAM" id="SSF52540">
    <property type="entry name" value="P-loop containing nucleoside triphosphate hydrolases"/>
    <property type="match status" value="1"/>
</dbReference>
<comment type="caution">
    <text evidence="1">The sequence shown here is derived from an EMBL/GenBank/DDBJ whole genome shotgun (WGS) entry which is preliminary data.</text>
</comment>
<dbReference type="EMBL" id="CAIIXF020000010">
    <property type="protein sequence ID" value="CAH1797025.1"/>
    <property type="molecule type" value="Genomic_DNA"/>
</dbReference>
<sequence length="727" mass="84060">MLSPILGISGSGKTEIAKRYWQENKAKYEVSWFVHSATEQDIYNGLRLFNRFDAVDPDLAFLLDEINTFMRKDTSRKFLLIFEDATEKTQPIIQRNFQAAKNITVILTTQTRQFSNSGVFQEVKGFTQDEILTFLKDVDDTPMLKKKLGDQISRLPSAMACAEYDIRNQKTSINDYLRSVNDVDIRVMLEKRTQNALGYDYNTRGFVKAHVMSVMNMMDELKNDNDIADDIATGLCLVFKSIAYMDSKAIPVFILQTLLRIFLGRIKPLAKHQIEHYVEHLINMMLNRFYATVFKEHDNRLIDIHDLVQLATRSIHADAHVRHDPLEKLLKALYCYFSKDTGYMRYYKKNLLLIPHVEKALDRAHQLRSDSELEGPGQKRTFLAFQEIALLDILGYVYAKCGQFIQSEEKLKRAIGLFSSVLGVSEEDLIKTPAENIYDKLTEVIGAQEPDFSVFDNFILGTVLNQADIDQLKHLSDRLPKLGTHIDKDNYNKLVEDGLAIPEEKLKLVYVQELFASVFYAYGRLYFYGREKFHTEMNINNAKKLIDCLHLAHKVCRVISEKSGVDVFHTVLTKRSALFYLYSEDKNTDGTDKTREKALSDLYEGKQDYEQLVSEGMSNQWFQWGILKVVKNDLHHSSICREKLLHICRKLLDNETDVTKRRQIEECGRTTLEALKKDIRNQEQGDLTLQRGADYMLICAEFNHTLGDWSLAMDDYTDTIKRYKVLA</sequence>
<dbReference type="InterPro" id="IPR027417">
    <property type="entry name" value="P-loop_NTPase"/>
</dbReference>
<gene>
    <name evidence="1" type="ORF">OFUS_LOCUS21369</name>
</gene>